<comment type="caution">
    <text evidence="1">The sequence shown here is derived from an EMBL/GenBank/DDBJ whole genome shotgun (WGS) entry which is preliminary data.</text>
</comment>
<proteinExistence type="predicted"/>
<gene>
    <name evidence="1" type="ORF">CEXT_452131</name>
</gene>
<accession>A0AAV4T1T8</accession>
<dbReference type="AlphaFoldDB" id="A0AAV4T1T8"/>
<reference evidence="1 2" key="1">
    <citation type="submission" date="2021-06" db="EMBL/GenBank/DDBJ databases">
        <title>Caerostris extrusa draft genome.</title>
        <authorList>
            <person name="Kono N."/>
            <person name="Arakawa K."/>
        </authorList>
    </citation>
    <scope>NUCLEOTIDE SEQUENCE [LARGE SCALE GENOMIC DNA]</scope>
</reference>
<organism evidence="1 2">
    <name type="scientific">Caerostris extrusa</name>
    <name type="common">Bark spider</name>
    <name type="synonym">Caerostris bankana</name>
    <dbReference type="NCBI Taxonomy" id="172846"/>
    <lineage>
        <taxon>Eukaryota</taxon>
        <taxon>Metazoa</taxon>
        <taxon>Ecdysozoa</taxon>
        <taxon>Arthropoda</taxon>
        <taxon>Chelicerata</taxon>
        <taxon>Arachnida</taxon>
        <taxon>Araneae</taxon>
        <taxon>Araneomorphae</taxon>
        <taxon>Entelegynae</taxon>
        <taxon>Araneoidea</taxon>
        <taxon>Araneidae</taxon>
        <taxon>Caerostris</taxon>
    </lineage>
</organism>
<evidence type="ECO:0000313" key="2">
    <source>
        <dbReference type="Proteomes" id="UP001054945"/>
    </source>
</evidence>
<dbReference type="Proteomes" id="UP001054945">
    <property type="component" value="Unassembled WGS sequence"/>
</dbReference>
<sequence>MPNRSENRGDKLVGPEVSGNALQAYIQKYSGLQPIALGCDWLQRPHSPQQVNKRIGRQYSCMRLDLGLLGTVDPNPSLKIHKVSKNDSVASQSENNREANPIAQKLKGNRCDFEKTQSRPHNSEMHLNRRRLLAVSSDFDEAVSRLPGAGVVFVGRARRNNTWHARTLSESKTLKELFASHSCLREDGVIVLLSQRDVLLGQQDIGECCEILSRVDSYDRNSATEFWNGILLNFRQLLPFRKGGEKQC</sequence>
<protein>
    <submittedName>
        <fullName evidence="1">Uncharacterized protein</fullName>
    </submittedName>
</protein>
<dbReference type="EMBL" id="BPLR01010461">
    <property type="protein sequence ID" value="GIY39411.1"/>
    <property type="molecule type" value="Genomic_DNA"/>
</dbReference>
<keyword evidence="2" id="KW-1185">Reference proteome</keyword>
<evidence type="ECO:0000313" key="1">
    <source>
        <dbReference type="EMBL" id="GIY39411.1"/>
    </source>
</evidence>
<name>A0AAV4T1T8_CAEEX</name>